<name>A0ABR2Q7C7_9ROSI</name>
<sequence>MAYKTPSPLHDCSTYSRKNVSMNQRASLEKDTKELITEIKLLEEEVANRSREGSRDGENFSSAKPERSPLPSSEQVV</sequence>
<evidence type="ECO:0000313" key="3">
    <source>
        <dbReference type="Proteomes" id="UP001396334"/>
    </source>
</evidence>
<dbReference type="Proteomes" id="UP001396334">
    <property type="component" value="Unassembled WGS sequence"/>
</dbReference>
<reference evidence="2 3" key="1">
    <citation type="journal article" date="2024" name="G3 (Bethesda)">
        <title>Genome assembly of Hibiscus sabdariffa L. provides insights into metabolisms of medicinal natural products.</title>
        <authorList>
            <person name="Kim T."/>
        </authorList>
    </citation>
    <scope>NUCLEOTIDE SEQUENCE [LARGE SCALE GENOMIC DNA]</scope>
    <source>
        <strain evidence="2">TK-2024</strain>
        <tissue evidence="2">Old leaves</tissue>
    </source>
</reference>
<proteinExistence type="predicted"/>
<gene>
    <name evidence="2" type="ORF">V6N11_081846</name>
</gene>
<organism evidence="2 3">
    <name type="scientific">Hibiscus sabdariffa</name>
    <name type="common">roselle</name>
    <dbReference type="NCBI Taxonomy" id="183260"/>
    <lineage>
        <taxon>Eukaryota</taxon>
        <taxon>Viridiplantae</taxon>
        <taxon>Streptophyta</taxon>
        <taxon>Embryophyta</taxon>
        <taxon>Tracheophyta</taxon>
        <taxon>Spermatophyta</taxon>
        <taxon>Magnoliopsida</taxon>
        <taxon>eudicotyledons</taxon>
        <taxon>Gunneridae</taxon>
        <taxon>Pentapetalae</taxon>
        <taxon>rosids</taxon>
        <taxon>malvids</taxon>
        <taxon>Malvales</taxon>
        <taxon>Malvaceae</taxon>
        <taxon>Malvoideae</taxon>
        <taxon>Hibiscus</taxon>
    </lineage>
</organism>
<evidence type="ECO:0000256" key="1">
    <source>
        <dbReference type="SAM" id="MobiDB-lite"/>
    </source>
</evidence>
<accession>A0ABR2Q7C7</accession>
<protein>
    <submittedName>
        <fullName evidence="2">Uncharacterized protein</fullName>
    </submittedName>
</protein>
<keyword evidence="3" id="KW-1185">Reference proteome</keyword>
<evidence type="ECO:0000313" key="2">
    <source>
        <dbReference type="EMBL" id="KAK8996577.1"/>
    </source>
</evidence>
<comment type="caution">
    <text evidence="2">The sequence shown here is derived from an EMBL/GenBank/DDBJ whole genome shotgun (WGS) entry which is preliminary data.</text>
</comment>
<feature type="region of interest" description="Disordered" evidence="1">
    <location>
        <begin position="46"/>
        <end position="77"/>
    </location>
</feature>
<feature type="compositionally biased region" description="Basic and acidic residues" evidence="1">
    <location>
        <begin position="46"/>
        <end position="58"/>
    </location>
</feature>
<dbReference type="EMBL" id="JBBPBN010000044">
    <property type="protein sequence ID" value="KAK8996577.1"/>
    <property type="molecule type" value="Genomic_DNA"/>
</dbReference>